<dbReference type="Proteomes" id="UP000287447">
    <property type="component" value="Unassembled WGS sequence"/>
</dbReference>
<evidence type="ECO:0000259" key="2">
    <source>
        <dbReference type="PROSITE" id="PS50234"/>
    </source>
</evidence>
<evidence type="ECO:0000313" key="3">
    <source>
        <dbReference type="EMBL" id="RVU34167.1"/>
    </source>
</evidence>
<sequence>MRPRHLVPLFALFLLFAATDTYAQGASSVEDPGKVACGSVDLVILIDTTYSLAAAIGEMKRESDTIVSQLEAVSEGKYRLGLIAFDDRIRVLEDLNDIPSPAAKANSMRRSIRSLRAEGGEGGPEASDEAMNTAINSLVAGTRPQEGDFTGEWKAHSRILVLITDSRPGGFDDEFVTGVDDRRALSYVAQALAKDIHISAIQVPTGGFSDLPDEEVAALMRSYAAATGGLYASTRWAGAGTAEAVLSIIKACGSNLLS</sequence>
<dbReference type="Pfam" id="PF00092">
    <property type="entry name" value="VWA"/>
    <property type="match status" value="1"/>
</dbReference>
<feature type="signal peptide" evidence="1">
    <location>
        <begin position="1"/>
        <end position="23"/>
    </location>
</feature>
<feature type="chain" id="PRO_5018785318" evidence="1">
    <location>
        <begin position="24"/>
        <end position="258"/>
    </location>
</feature>
<comment type="caution">
    <text evidence="3">The sequence shown here is derived from an EMBL/GenBank/DDBJ whole genome shotgun (WGS) entry which is preliminary data.</text>
</comment>
<dbReference type="PROSITE" id="PS50234">
    <property type="entry name" value="VWFA"/>
    <property type="match status" value="1"/>
</dbReference>
<dbReference type="InterPro" id="IPR036465">
    <property type="entry name" value="vWFA_dom_sf"/>
</dbReference>
<evidence type="ECO:0000313" key="4">
    <source>
        <dbReference type="Proteomes" id="UP000287447"/>
    </source>
</evidence>
<gene>
    <name evidence="3" type="ORF">EOI86_23950</name>
</gene>
<keyword evidence="1" id="KW-0732">Signal</keyword>
<reference evidence="4" key="1">
    <citation type="submission" date="2019-01" db="EMBL/GenBank/DDBJ databases">
        <title>Gri0909 isolated from a small marine red alga.</title>
        <authorList>
            <person name="Kim J."/>
            <person name="Jeong S.E."/>
            <person name="Jeon C.O."/>
        </authorList>
    </citation>
    <scope>NUCLEOTIDE SEQUENCE [LARGE SCALE GENOMIC DNA]</scope>
    <source>
        <strain evidence="4">Gri0909</strain>
    </source>
</reference>
<organism evidence="3 4">
    <name type="scientific">Hwanghaeella grinnelliae</name>
    <dbReference type="NCBI Taxonomy" id="2500179"/>
    <lineage>
        <taxon>Bacteria</taxon>
        <taxon>Pseudomonadati</taxon>
        <taxon>Pseudomonadota</taxon>
        <taxon>Alphaproteobacteria</taxon>
        <taxon>Rhodospirillales</taxon>
        <taxon>Rhodospirillaceae</taxon>
        <taxon>Hwanghaeella</taxon>
    </lineage>
</organism>
<dbReference type="Gene3D" id="3.40.50.410">
    <property type="entry name" value="von Willebrand factor, type A domain"/>
    <property type="match status" value="1"/>
</dbReference>
<dbReference type="OrthoDB" id="2630713at2"/>
<dbReference type="RefSeq" id="WP_127768197.1">
    <property type="nucleotide sequence ID" value="NZ_SADE01000004.1"/>
</dbReference>
<accession>A0A3S2VMR3</accession>
<dbReference type="AlphaFoldDB" id="A0A3S2VMR3"/>
<dbReference type="SUPFAM" id="SSF53300">
    <property type="entry name" value="vWA-like"/>
    <property type="match status" value="1"/>
</dbReference>
<name>A0A3S2VMR3_9PROT</name>
<evidence type="ECO:0000256" key="1">
    <source>
        <dbReference type="SAM" id="SignalP"/>
    </source>
</evidence>
<keyword evidence="4" id="KW-1185">Reference proteome</keyword>
<feature type="domain" description="VWFA" evidence="2">
    <location>
        <begin position="41"/>
        <end position="249"/>
    </location>
</feature>
<dbReference type="EMBL" id="SADE01000004">
    <property type="protein sequence ID" value="RVU34167.1"/>
    <property type="molecule type" value="Genomic_DNA"/>
</dbReference>
<dbReference type="InterPro" id="IPR002035">
    <property type="entry name" value="VWF_A"/>
</dbReference>
<proteinExistence type="predicted"/>
<protein>
    <submittedName>
        <fullName evidence="3">VWA domain-containing protein</fullName>
    </submittedName>
</protein>
<dbReference type="CDD" id="cd00198">
    <property type="entry name" value="vWFA"/>
    <property type="match status" value="1"/>
</dbReference>